<name>A0A183FKR1_HELPZ</name>
<dbReference type="GO" id="GO:0044774">
    <property type="term" value="P:mitotic DNA integrity checkpoint signaling"/>
    <property type="evidence" value="ECO:0007669"/>
    <property type="project" value="TreeGrafter"/>
</dbReference>
<dbReference type="WBParaSite" id="HPBE_0000775901-mRNA-1">
    <property type="protein sequence ID" value="HPBE_0000775901-mRNA-1"/>
    <property type="gene ID" value="HPBE_0000775901"/>
</dbReference>
<dbReference type="GO" id="GO:0015074">
    <property type="term" value="P:DNA integration"/>
    <property type="evidence" value="ECO:0007669"/>
    <property type="project" value="TreeGrafter"/>
</dbReference>
<dbReference type="GO" id="GO:0046975">
    <property type="term" value="F:histone H3K36 methyltransferase activity"/>
    <property type="evidence" value="ECO:0007669"/>
    <property type="project" value="TreeGrafter"/>
</dbReference>
<dbReference type="Proteomes" id="UP000050761">
    <property type="component" value="Unassembled WGS sequence"/>
</dbReference>
<dbReference type="InterPro" id="IPR052709">
    <property type="entry name" value="Transposase-MT_Hybrid"/>
</dbReference>
<dbReference type="Pfam" id="PF17906">
    <property type="entry name" value="HTH_48"/>
    <property type="match status" value="1"/>
</dbReference>
<dbReference type="GO" id="GO:0044547">
    <property type="term" value="F:DNA topoisomerase binding"/>
    <property type="evidence" value="ECO:0007669"/>
    <property type="project" value="TreeGrafter"/>
</dbReference>
<keyword evidence="3" id="KW-1185">Reference proteome</keyword>
<dbReference type="GO" id="GO:0000729">
    <property type="term" value="P:DNA double-strand break processing"/>
    <property type="evidence" value="ECO:0007669"/>
    <property type="project" value="TreeGrafter"/>
</dbReference>
<dbReference type="GO" id="GO:0003697">
    <property type="term" value="F:single-stranded DNA binding"/>
    <property type="evidence" value="ECO:0007669"/>
    <property type="project" value="TreeGrafter"/>
</dbReference>
<accession>A0A183FKR1</accession>
<dbReference type="GO" id="GO:0042800">
    <property type="term" value="F:histone H3K4 methyltransferase activity"/>
    <property type="evidence" value="ECO:0007669"/>
    <property type="project" value="TreeGrafter"/>
</dbReference>
<dbReference type="GO" id="GO:0006303">
    <property type="term" value="P:double-strand break repair via nonhomologous end joining"/>
    <property type="evidence" value="ECO:0007669"/>
    <property type="project" value="TreeGrafter"/>
</dbReference>
<proteinExistence type="predicted"/>
<evidence type="ECO:0000313" key="3">
    <source>
        <dbReference type="Proteomes" id="UP000050761"/>
    </source>
</evidence>
<dbReference type="PANTHER" id="PTHR46060">
    <property type="entry name" value="MARINER MOS1 TRANSPOSASE-LIKE PROTEIN"/>
    <property type="match status" value="1"/>
</dbReference>
<feature type="domain" description="Mos1 transposase HTH" evidence="1">
    <location>
        <begin position="10"/>
        <end position="57"/>
    </location>
</feature>
<dbReference type="PANTHER" id="PTHR46060:SF2">
    <property type="entry name" value="HISTONE-LYSINE N-METHYLTRANSFERASE SETMAR"/>
    <property type="match status" value="1"/>
</dbReference>
<dbReference type="GO" id="GO:0003690">
    <property type="term" value="F:double-stranded DNA binding"/>
    <property type="evidence" value="ECO:0007669"/>
    <property type="project" value="TreeGrafter"/>
</dbReference>
<dbReference type="OrthoDB" id="5870084at2759"/>
<evidence type="ECO:0000313" key="4">
    <source>
        <dbReference type="WBParaSite" id="HPBE_0000775901-mRNA-1"/>
    </source>
</evidence>
<accession>A0A3P8BKX5</accession>
<dbReference type="Gene3D" id="1.10.10.1450">
    <property type="match status" value="1"/>
</dbReference>
<dbReference type="GO" id="GO:0035861">
    <property type="term" value="C:site of double-strand break"/>
    <property type="evidence" value="ECO:0007669"/>
    <property type="project" value="TreeGrafter"/>
</dbReference>
<evidence type="ECO:0000313" key="2">
    <source>
        <dbReference type="EMBL" id="VDO73515.1"/>
    </source>
</evidence>
<reference evidence="2 3" key="1">
    <citation type="submission" date="2018-11" db="EMBL/GenBank/DDBJ databases">
        <authorList>
            <consortium name="Pathogen Informatics"/>
        </authorList>
    </citation>
    <scope>NUCLEOTIDE SEQUENCE [LARGE SCALE GENOMIC DNA]</scope>
</reference>
<reference evidence="4" key="2">
    <citation type="submission" date="2019-09" db="UniProtKB">
        <authorList>
            <consortium name="WormBaseParasite"/>
        </authorList>
    </citation>
    <scope>IDENTIFICATION</scope>
</reference>
<dbReference type="GO" id="GO:0000014">
    <property type="term" value="F:single-stranded DNA endodeoxyribonuclease activity"/>
    <property type="evidence" value="ECO:0007669"/>
    <property type="project" value="TreeGrafter"/>
</dbReference>
<dbReference type="AlphaFoldDB" id="A0A183FKR1"/>
<evidence type="ECO:0000259" key="1">
    <source>
        <dbReference type="Pfam" id="PF17906"/>
    </source>
</evidence>
<dbReference type="GO" id="GO:0000793">
    <property type="term" value="C:condensed chromosome"/>
    <property type="evidence" value="ECO:0007669"/>
    <property type="project" value="TreeGrafter"/>
</dbReference>
<dbReference type="EMBL" id="UZAH01025968">
    <property type="protein sequence ID" value="VDO73515.1"/>
    <property type="molecule type" value="Genomic_DNA"/>
</dbReference>
<protein>
    <submittedName>
        <fullName evidence="4">HTH_48 domain-containing protein</fullName>
    </submittedName>
</protein>
<dbReference type="GO" id="GO:0005634">
    <property type="term" value="C:nucleus"/>
    <property type="evidence" value="ECO:0007669"/>
    <property type="project" value="TreeGrafter"/>
</dbReference>
<sequence length="107" mass="12335">MAKQFIPTETHIRHVMLFLHQSGLNANESCRRLKDVYNESAPARSTVYQWFSKFAVGEFSVEGNEREGRPMTLDLDGLRSRVEADPYQTTRELQALLVLVTQQSFED</sequence>
<organism evidence="3 4">
    <name type="scientific">Heligmosomoides polygyrus</name>
    <name type="common">Parasitic roundworm</name>
    <dbReference type="NCBI Taxonomy" id="6339"/>
    <lineage>
        <taxon>Eukaryota</taxon>
        <taxon>Metazoa</taxon>
        <taxon>Ecdysozoa</taxon>
        <taxon>Nematoda</taxon>
        <taxon>Chromadorea</taxon>
        <taxon>Rhabditida</taxon>
        <taxon>Rhabditina</taxon>
        <taxon>Rhabditomorpha</taxon>
        <taxon>Strongyloidea</taxon>
        <taxon>Heligmosomidae</taxon>
        <taxon>Heligmosomoides</taxon>
    </lineage>
</organism>
<dbReference type="GO" id="GO:0031297">
    <property type="term" value="P:replication fork processing"/>
    <property type="evidence" value="ECO:0007669"/>
    <property type="project" value="TreeGrafter"/>
</dbReference>
<gene>
    <name evidence="2" type="ORF">HPBE_LOCUS7760</name>
</gene>
<dbReference type="InterPro" id="IPR041426">
    <property type="entry name" value="Mos1_HTH"/>
</dbReference>